<dbReference type="EMBL" id="CAXAMN010023929">
    <property type="protein sequence ID" value="CAK9082442.1"/>
    <property type="molecule type" value="Genomic_DNA"/>
</dbReference>
<keyword evidence="4" id="KW-0418">Kinase</keyword>
<evidence type="ECO:0000313" key="10">
    <source>
        <dbReference type="EMBL" id="CAK9082442.1"/>
    </source>
</evidence>
<dbReference type="InterPro" id="IPR011009">
    <property type="entry name" value="Kinase-like_dom_sf"/>
</dbReference>
<keyword evidence="8" id="KW-0472">Membrane</keyword>
<dbReference type="CDD" id="cd05117">
    <property type="entry name" value="STKc_CAMK"/>
    <property type="match status" value="1"/>
</dbReference>
<evidence type="ECO:0000256" key="4">
    <source>
        <dbReference type="ARBA" id="ARBA00022777"/>
    </source>
</evidence>
<evidence type="ECO:0000256" key="8">
    <source>
        <dbReference type="SAM" id="Phobius"/>
    </source>
</evidence>
<dbReference type="Gene3D" id="3.30.200.20">
    <property type="entry name" value="Phosphorylase Kinase, domain 1"/>
    <property type="match status" value="1"/>
</dbReference>
<dbReference type="InterPro" id="IPR017441">
    <property type="entry name" value="Protein_kinase_ATP_BS"/>
</dbReference>
<evidence type="ECO:0000256" key="5">
    <source>
        <dbReference type="ARBA" id="ARBA00022840"/>
    </source>
</evidence>
<keyword evidence="11" id="KW-1185">Reference proteome</keyword>
<dbReference type="InterPro" id="IPR050205">
    <property type="entry name" value="CDPK_Ser/Thr_kinases"/>
</dbReference>
<feature type="domain" description="Protein kinase" evidence="9">
    <location>
        <begin position="26"/>
        <end position="290"/>
    </location>
</feature>
<dbReference type="Gene3D" id="1.10.510.10">
    <property type="entry name" value="Transferase(Phosphotransferase) domain 1"/>
    <property type="match status" value="1"/>
</dbReference>
<keyword evidence="3 6" id="KW-0547">Nucleotide-binding</keyword>
<dbReference type="InterPro" id="IPR008271">
    <property type="entry name" value="Ser/Thr_kinase_AS"/>
</dbReference>
<dbReference type="PROSITE" id="PS00107">
    <property type="entry name" value="PROTEIN_KINASE_ATP"/>
    <property type="match status" value="1"/>
</dbReference>
<dbReference type="PROSITE" id="PS00108">
    <property type="entry name" value="PROTEIN_KINASE_ST"/>
    <property type="match status" value="1"/>
</dbReference>
<keyword evidence="5 6" id="KW-0067">ATP-binding</keyword>
<dbReference type="SMART" id="SM00220">
    <property type="entry name" value="S_TKc"/>
    <property type="match status" value="1"/>
</dbReference>
<evidence type="ECO:0000256" key="3">
    <source>
        <dbReference type="ARBA" id="ARBA00022741"/>
    </source>
</evidence>
<feature type="transmembrane region" description="Helical" evidence="8">
    <location>
        <begin position="215"/>
        <end position="233"/>
    </location>
</feature>
<dbReference type="Proteomes" id="UP001642484">
    <property type="component" value="Unassembled WGS sequence"/>
</dbReference>
<dbReference type="Pfam" id="PF00069">
    <property type="entry name" value="Pkinase"/>
    <property type="match status" value="1"/>
</dbReference>
<reference evidence="10 11" key="1">
    <citation type="submission" date="2024-02" db="EMBL/GenBank/DDBJ databases">
        <authorList>
            <person name="Chen Y."/>
            <person name="Shah S."/>
            <person name="Dougan E. K."/>
            <person name="Thang M."/>
            <person name="Chan C."/>
        </authorList>
    </citation>
    <scope>NUCLEOTIDE SEQUENCE [LARGE SCALE GENOMIC DNA]</scope>
</reference>
<name>A0ABP0Q3W3_9DINO</name>
<dbReference type="InterPro" id="IPR000719">
    <property type="entry name" value="Prot_kinase_dom"/>
</dbReference>
<comment type="caution">
    <text evidence="10">The sequence shown here is derived from an EMBL/GenBank/DDBJ whole genome shotgun (WGS) entry which is preliminary data.</text>
</comment>
<keyword evidence="2" id="KW-0808">Transferase</keyword>
<evidence type="ECO:0000313" key="11">
    <source>
        <dbReference type="Proteomes" id="UP001642484"/>
    </source>
</evidence>
<dbReference type="PANTHER" id="PTHR24349">
    <property type="entry name" value="SERINE/THREONINE-PROTEIN KINASE"/>
    <property type="match status" value="1"/>
</dbReference>
<evidence type="ECO:0000256" key="7">
    <source>
        <dbReference type="RuleBase" id="RU000304"/>
    </source>
</evidence>
<protein>
    <recommendedName>
        <fullName evidence="9">Protein kinase domain-containing protein</fullName>
    </recommendedName>
</protein>
<evidence type="ECO:0000256" key="1">
    <source>
        <dbReference type="ARBA" id="ARBA00022527"/>
    </source>
</evidence>
<accession>A0ABP0Q3W3</accession>
<gene>
    <name evidence="10" type="ORF">CCMP2556_LOCUS40273</name>
</gene>
<sequence length="339" mass="38269">MGSKLSACPIMEHMYDSEDFDSNYEVDESYTIGTGKFAVVHMCHRRSQPERKYALKVINTRVGDMASLNRIHEEIDILQVLGTHPGLVSIIDVDENMPGAIRLVLELCEGGELYDRIQQKGYYPEQEAKAAVRCLLEAVAYIHSHGIMHRDLKPENILLASRVSNTELKISDFGLAKMSKDYPRRLPRSHSICGSDFYLAPEVIKQEEYGREIDMWALGVITFVVLSGALPFYHQVLHKLYRQIVERDLSFPDQAWKNVSKGAMDFILRLLQVRPGDRLTADQALSHPWLRNGTSAPSFNSFTSAHSGEAMAPNYYSAYGGYGGMPRPMSHPLEHAHKV</sequence>
<keyword evidence="8" id="KW-1133">Transmembrane helix</keyword>
<evidence type="ECO:0000256" key="6">
    <source>
        <dbReference type="PROSITE-ProRule" id="PRU10141"/>
    </source>
</evidence>
<dbReference type="SUPFAM" id="SSF56112">
    <property type="entry name" value="Protein kinase-like (PK-like)"/>
    <property type="match status" value="1"/>
</dbReference>
<keyword evidence="8" id="KW-0812">Transmembrane</keyword>
<organism evidence="10 11">
    <name type="scientific">Durusdinium trenchii</name>
    <dbReference type="NCBI Taxonomy" id="1381693"/>
    <lineage>
        <taxon>Eukaryota</taxon>
        <taxon>Sar</taxon>
        <taxon>Alveolata</taxon>
        <taxon>Dinophyceae</taxon>
        <taxon>Suessiales</taxon>
        <taxon>Symbiodiniaceae</taxon>
        <taxon>Durusdinium</taxon>
    </lineage>
</organism>
<keyword evidence="1 7" id="KW-0723">Serine/threonine-protein kinase</keyword>
<proteinExistence type="inferred from homology"/>
<feature type="binding site" evidence="6">
    <location>
        <position position="56"/>
    </location>
    <ligand>
        <name>ATP</name>
        <dbReference type="ChEBI" id="CHEBI:30616"/>
    </ligand>
</feature>
<comment type="similarity">
    <text evidence="7">Belongs to the protein kinase superfamily.</text>
</comment>
<dbReference type="PROSITE" id="PS50011">
    <property type="entry name" value="PROTEIN_KINASE_DOM"/>
    <property type="match status" value="1"/>
</dbReference>
<evidence type="ECO:0000256" key="2">
    <source>
        <dbReference type="ARBA" id="ARBA00022679"/>
    </source>
</evidence>
<evidence type="ECO:0000259" key="9">
    <source>
        <dbReference type="PROSITE" id="PS50011"/>
    </source>
</evidence>